<dbReference type="Proteomes" id="UP001168821">
    <property type="component" value="Unassembled WGS sequence"/>
</dbReference>
<organism evidence="1 2">
    <name type="scientific">Zophobas morio</name>
    <dbReference type="NCBI Taxonomy" id="2755281"/>
    <lineage>
        <taxon>Eukaryota</taxon>
        <taxon>Metazoa</taxon>
        <taxon>Ecdysozoa</taxon>
        <taxon>Arthropoda</taxon>
        <taxon>Hexapoda</taxon>
        <taxon>Insecta</taxon>
        <taxon>Pterygota</taxon>
        <taxon>Neoptera</taxon>
        <taxon>Endopterygota</taxon>
        <taxon>Coleoptera</taxon>
        <taxon>Polyphaga</taxon>
        <taxon>Cucujiformia</taxon>
        <taxon>Tenebrionidae</taxon>
        <taxon>Zophobas</taxon>
    </lineage>
</organism>
<dbReference type="AlphaFoldDB" id="A0AA38I907"/>
<protein>
    <submittedName>
        <fullName evidence="1">Uncharacterized protein</fullName>
    </submittedName>
</protein>
<keyword evidence="2" id="KW-1185">Reference proteome</keyword>
<proteinExistence type="predicted"/>
<dbReference type="EMBL" id="JALNTZ010000005">
    <property type="protein sequence ID" value="KAJ3651750.1"/>
    <property type="molecule type" value="Genomic_DNA"/>
</dbReference>
<evidence type="ECO:0000313" key="1">
    <source>
        <dbReference type="EMBL" id="KAJ3651750.1"/>
    </source>
</evidence>
<gene>
    <name evidence="1" type="ORF">Zmor_017768</name>
</gene>
<accession>A0AA38I907</accession>
<comment type="caution">
    <text evidence="1">The sequence shown here is derived from an EMBL/GenBank/DDBJ whole genome shotgun (WGS) entry which is preliminary data.</text>
</comment>
<evidence type="ECO:0000313" key="2">
    <source>
        <dbReference type="Proteomes" id="UP001168821"/>
    </source>
</evidence>
<reference evidence="1" key="1">
    <citation type="journal article" date="2023" name="G3 (Bethesda)">
        <title>Whole genome assemblies of Zophobas morio and Tenebrio molitor.</title>
        <authorList>
            <person name="Kaur S."/>
            <person name="Stinson S.A."/>
            <person name="diCenzo G.C."/>
        </authorList>
    </citation>
    <scope>NUCLEOTIDE SEQUENCE</scope>
    <source>
        <strain evidence="1">QUZm001</strain>
    </source>
</reference>
<sequence length="76" mass="8651">MLRATISTKNSIDISKCKQMIAFLKRQSEGYRLKKSKIFIKDEIGRFLKQADDKQFLLTTVALITGIAGACRKEEL</sequence>
<name>A0AA38I907_9CUCU</name>